<reference evidence="1" key="1">
    <citation type="journal article" date="2023" name="G3 (Bethesda)">
        <title>A reference genome for the long-term kleptoplast-retaining sea slug Elysia crispata morphotype clarki.</title>
        <authorList>
            <person name="Eastman K.E."/>
            <person name="Pendleton A.L."/>
            <person name="Shaikh M.A."/>
            <person name="Suttiyut T."/>
            <person name="Ogas R."/>
            <person name="Tomko P."/>
            <person name="Gavelis G."/>
            <person name="Widhalm J.R."/>
            <person name="Wisecaver J.H."/>
        </authorList>
    </citation>
    <scope>NUCLEOTIDE SEQUENCE</scope>
    <source>
        <strain evidence="1">ECLA1</strain>
    </source>
</reference>
<comment type="caution">
    <text evidence="1">The sequence shown here is derived from an EMBL/GenBank/DDBJ whole genome shotgun (WGS) entry which is preliminary data.</text>
</comment>
<evidence type="ECO:0000313" key="2">
    <source>
        <dbReference type="Proteomes" id="UP001283361"/>
    </source>
</evidence>
<organism evidence="1 2">
    <name type="scientific">Elysia crispata</name>
    <name type="common">lettuce slug</name>
    <dbReference type="NCBI Taxonomy" id="231223"/>
    <lineage>
        <taxon>Eukaryota</taxon>
        <taxon>Metazoa</taxon>
        <taxon>Spiralia</taxon>
        <taxon>Lophotrochozoa</taxon>
        <taxon>Mollusca</taxon>
        <taxon>Gastropoda</taxon>
        <taxon>Heterobranchia</taxon>
        <taxon>Euthyneura</taxon>
        <taxon>Panpulmonata</taxon>
        <taxon>Sacoglossa</taxon>
        <taxon>Placobranchoidea</taxon>
        <taxon>Plakobranchidae</taxon>
        <taxon>Elysia</taxon>
    </lineage>
</organism>
<protein>
    <submittedName>
        <fullName evidence="1">Uncharacterized protein</fullName>
    </submittedName>
</protein>
<dbReference type="AlphaFoldDB" id="A0AAE1D533"/>
<gene>
    <name evidence="1" type="ORF">RRG08_000188</name>
</gene>
<name>A0AAE1D533_9GAST</name>
<keyword evidence="2" id="KW-1185">Reference proteome</keyword>
<dbReference type="EMBL" id="JAWDGP010005352">
    <property type="protein sequence ID" value="KAK3757679.1"/>
    <property type="molecule type" value="Genomic_DNA"/>
</dbReference>
<dbReference type="Proteomes" id="UP001283361">
    <property type="component" value="Unassembled WGS sequence"/>
</dbReference>
<accession>A0AAE1D533</accession>
<sequence>MPGNRSISIDSNRSQAQSEYGYYAERQPLLVTTSTLISNQFHLGLVYKASSKKLSQFRLVELNSAPPPAVITSNSDIVVHNEEQ</sequence>
<proteinExistence type="predicted"/>
<evidence type="ECO:0000313" key="1">
    <source>
        <dbReference type="EMBL" id="KAK3757679.1"/>
    </source>
</evidence>